<feature type="transmembrane region" description="Helical" evidence="5">
    <location>
        <begin position="16"/>
        <end position="36"/>
    </location>
</feature>
<organism evidence="7 8">
    <name type="scientific">Pseudomonas spelaei</name>
    <dbReference type="NCBI Taxonomy" id="1055469"/>
    <lineage>
        <taxon>Bacteria</taxon>
        <taxon>Pseudomonadati</taxon>
        <taxon>Pseudomonadota</taxon>
        <taxon>Gammaproteobacteria</taxon>
        <taxon>Pseudomonadales</taxon>
        <taxon>Pseudomonadaceae</taxon>
        <taxon>Pseudomonas</taxon>
    </lineage>
</organism>
<proteinExistence type="predicted"/>
<keyword evidence="5" id="KW-0472">Membrane</keyword>
<reference evidence="7 8" key="1">
    <citation type="submission" date="2019-11" db="EMBL/GenBank/DDBJ databases">
        <title>Pseudomonas karstica sp. nov. and Pseudomonas spelaei sp. nov. from karst caves.</title>
        <authorList>
            <person name="Zeman M."/>
        </authorList>
    </citation>
    <scope>NUCLEOTIDE SEQUENCE [LARGE SCALE GENOMIC DNA]</scope>
    <source>
        <strain evidence="7 8">CCM 7893</strain>
    </source>
</reference>
<keyword evidence="8" id="KW-1185">Reference proteome</keyword>
<dbReference type="SUPFAM" id="SSF46626">
    <property type="entry name" value="Cytochrome c"/>
    <property type="match status" value="1"/>
</dbReference>
<dbReference type="AlphaFoldDB" id="A0A6I3W8D5"/>
<keyword evidence="3 4" id="KW-0408">Iron</keyword>
<protein>
    <recommendedName>
        <fullName evidence="6">Cytochrome c domain-containing protein</fullName>
    </recommendedName>
</protein>
<dbReference type="GO" id="GO:0009055">
    <property type="term" value="F:electron transfer activity"/>
    <property type="evidence" value="ECO:0007669"/>
    <property type="project" value="InterPro"/>
</dbReference>
<evidence type="ECO:0000256" key="4">
    <source>
        <dbReference type="PROSITE-ProRule" id="PRU00433"/>
    </source>
</evidence>
<evidence type="ECO:0000256" key="3">
    <source>
        <dbReference type="ARBA" id="ARBA00023004"/>
    </source>
</evidence>
<dbReference type="Proteomes" id="UP000438196">
    <property type="component" value="Unassembled WGS sequence"/>
</dbReference>
<keyword evidence="5" id="KW-1133">Transmembrane helix</keyword>
<dbReference type="InterPro" id="IPR009056">
    <property type="entry name" value="Cyt_c-like_dom"/>
</dbReference>
<feature type="domain" description="Cytochrome c" evidence="6">
    <location>
        <begin position="66"/>
        <end position="157"/>
    </location>
</feature>
<dbReference type="RefSeq" id="WP_155584714.1">
    <property type="nucleotide sequence ID" value="NZ_JBHSTH010000009.1"/>
</dbReference>
<dbReference type="OrthoDB" id="9814063at2"/>
<name>A0A6I3W8D5_9PSED</name>
<evidence type="ECO:0000256" key="2">
    <source>
        <dbReference type="ARBA" id="ARBA00022723"/>
    </source>
</evidence>
<dbReference type="GO" id="GO:0046872">
    <property type="term" value="F:metal ion binding"/>
    <property type="evidence" value="ECO:0007669"/>
    <property type="project" value="UniProtKB-KW"/>
</dbReference>
<evidence type="ECO:0000256" key="1">
    <source>
        <dbReference type="ARBA" id="ARBA00022617"/>
    </source>
</evidence>
<evidence type="ECO:0000256" key="5">
    <source>
        <dbReference type="SAM" id="Phobius"/>
    </source>
</evidence>
<keyword evidence="1 4" id="KW-0349">Heme</keyword>
<comment type="caution">
    <text evidence="7">The sequence shown here is derived from an EMBL/GenBank/DDBJ whole genome shotgun (WGS) entry which is preliminary data.</text>
</comment>
<accession>A0A6I3W8D5</accession>
<evidence type="ECO:0000313" key="8">
    <source>
        <dbReference type="Proteomes" id="UP000438196"/>
    </source>
</evidence>
<dbReference type="InterPro" id="IPR036909">
    <property type="entry name" value="Cyt_c-like_dom_sf"/>
</dbReference>
<dbReference type="Gene3D" id="1.10.760.10">
    <property type="entry name" value="Cytochrome c-like domain"/>
    <property type="match status" value="1"/>
</dbReference>
<dbReference type="Pfam" id="PF00034">
    <property type="entry name" value="Cytochrom_C"/>
    <property type="match status" value="1"/>
</dbReference>
<gene>
    <name evidence="7" type="ORF">GNF76_19245</name>
</gene>
<evidence type="ECO:0000313" key="7">
    <source>
        <dbReference type="EMBL" id="MUF06495.1"/>
    </source>
</evidence>
<keyword evidence="5" id="KW-0812">Transmembrane</keyword>
<dbReference type="PROSITE" id="PS51007">
    <property type="entry name" value="CYTC"/>
    <property type="match status" value="1"/>
</dbReference>
<dbReference type="GO" id="GO:0020037">
    <property type="term" value="F:heme binding"/>
    <property type="evidence" value="ECO:0007669"/>
    <property type="project" value="InterPro"/>
</dbReference>
<evidence type="ECO:0000259" key="6">
    <source>
        <dbReference type="PROSITE" id="PS51007"/>
    </source>
</evidence>
<sequence length="168" mass="17564">MSDPTPNTSGHGVSRAALSITIGVMLLGTIISWTVIRTQATADVTRRGDAPPAQISAVVDSAQATALIDVGAAVIQRQCAGCHDVTERLVAPSWKAVLERYKSIIGTQPMNADALALMIAAITHPRPGWDGYAAGPTNISLSDEEATGTAAWVLKNSDSSAIKESFHE</sequence>
<keyword evidence="2 4" id="KW-0479">Metal-binding</keyword>
<dbReference type="EMBL" id="WNNK01000017">
    <property type="protein sequence ID" value="MUF06495.1"/>
    <property type="molecule type" value="Genomic_DNA"/>
</dbReference>